<sequence>MGDLRNLKMGGLTVLRRIPLEPIELFYNRQRSRSLLGDVSPVEFSPNYLKSVAKNLIGSRQGNFIPGNC</sequence>
<dbReference type="Proteomes" id="UP000094669">
    <property type="component" value="Unassembled WGS sequence"/>
</dbReference>
<dbReference type="EMBL" id="MCRM02000012">
    <property type="protein sequence ID" value="PNV74613.1"/>
    <property type="molecule type" value="Genomic_DNA"/>
</dbReference>
<reference evidence="1" key="1">
    <citation type="submission" date="2018-01" db="EMBL/GenBank/DDBJ databases">
        <title>Genomic characterization of Leptospira inadai serogroup Lyme isolated from captured rat in Brazil and comparative analysis with human reference strain.</title>
        <authorList>
            <person name="Moreno L.Z."/>
            <person name="Loureiro A.P."/>
            <person name="Miraglia F."/>
            <person name="Kremer F.S."/>
            <person name="Eslabao M.R."/>
            <person name="Dellagostin O.A."/>
            <person name="Lilenbaum W."/>
            <person name="Moreno A.M."/>
        </authorList>
    </citation>
    <scope>NUCLEOTIDE SEQUENCE [LARGE SCALE GENOMIC DNA]</scope>
    <source>
        <strain evidence="1">M34/99</strain>
    </source>
</reference>
<keyword evidence="2" id="KW-1185">Reference proteome</keyword>
<name>A0ABX4YH65_9LEPT</name>
<proteinExistence type="predicted"/>
<evidence type="ECO:0000313" key="2">
    <source>
        <dbReference type="Proteomes" id="UP000094669"/>
    </source>
</evidence>
<organism evidence="1 2">
    <name type="scientific">Leptospira inadai serovar Lyme</name>
    <dbReference type="NCBI Taxonomy" id="293084"/>
    <lineage>
        <taxon>Bacteria</taxon>
        <taxon>Pseudomonadati</taxon>
        <taxon>Spirochaetota</taxon>
        <taxon>Spirochaetia</taxon>
        <taxon>Leptospirales</taxon>
        <taxon>Leptospiraceae</taxon>
        <taxon>Leptospira</taxon>
    </lineage>
</organism>
<accession>A0ABX4YH65</accession>
<comment type="caution">
    <text evidence="1">The sequence shown here is derived from an EMBL/GenBank/DDBJ whole genome shotgun (WGS) entry which is preliminary data.</text>
</comment>
<protein>
    <submittedName>
        <fullName evidence="1">Uncharacterized protein</fullName>
    </submittedName>
</protein>
<gene>
    <name evidence="1" type="ORF">BES34_012800</name>
</gene>
<evidence type="ECO:0000313" key="1">
    <source>
        <dbReference type="EMBL" id="PNV74613.1"/>
    </source>
</evidence>